<feature type="transmembrane region" description="Helical" evidence="7">
    <location>
        <begin position="28"/>
        <end position="48"/>
    </location>
</feature>
<feature type="transmembrane region" description="Helical" evidence="7">
    <location>
        <begin position="60"/>
        <end position="86"/>
    </location>
</feature>
<comment type="subcellular location">
    <subcellularLocation>
        <location evidence="1">Cell membrane</location>
        <topology evidence="1">Multi-pass membrane protein</topology>
    </subcellularLocation>
</comment>
<dbReference type="RefSeq" id="WP_132689002.1">
    <property type="nucleotide sequence ID" value="NZ_SKBU01000007.1"/>
</dbReference>
<evidence type="ECO:0000313" key="8">
    <source>
        <dbReference type="EMBL" id="TCJ19742.1"/>
    </source>
</evidence>
<keyword evidence="4 7" id="KW-0812">Transmembrane</keyword>
<keyword evidence="5 7" id="KW-1133">Transmembrane helix</keyword>
<keyword evidence="9" id="KW-1185">Reference proteome</keyword>
<evidence type="ECO:0000256" key="7">
    <source>
        <dbReference type="SAM" id="Phobius"/>
    </source>
</evidence>
<dbReference type="EMBL" id="SKBU01000007">
    <property type="protein sequence ID" value="TCJ19742.1"/>
    <property type="molecule type" value="Genomic_DNA"/>
</dbReference>
<name>A0A4V2NX38_9ACTN</name>
<keyword evidence="3" id="KW-1003">Cell membrane</keyword>
<dbReference type="PANTHER" id="PTHR34584">
    <property type="entry name" value="NA(+)/H(+) ANTIPORTER SUBUNIT E1"/>
    <property type="match status" value="1"/>
</dbReference>
<organism evidence="8 9">
    <name type="scientific">Rubrobacter taiwanensis</name>
    <dbReference type="NCBI Taxonomy" id="185139"/>
    <lineage>
        <taxon>Bacteria</taxon>
        <taxon>Bacillati</taxon>
        <taxon>Actinomycetota</taxon>
        <taxon>Rubrobacteria</taxon>
        <taxon>Rubrobacterales</taxon>
        <taxon>Rubrobacteraceae</taxon>
        <taxon>Rubrobacter</taxon>
    </lineage>
</organism>
<dbReference type="Pfam" id="PF01899">
    <property type="entry name" value="MNHE"/>
    <property type="match status" value="1"/>
</dbReference>
<comment type="caution">
    <text evidence="8">The sequence shown here is derived from an EMBL/GenBank/DDBJ whole genome shotgun (WGS) entry which is preliminary data.</text>
</comment>
<dbReference type="InterPro" id="IPR002758">
    <property type="entry name" value="Cation_antiport_E"/>
</dbReference>
<dbReference type="Proteomes" id="UP000295244">
    <property type="component" value="Unassembled WGS sequence"/>
</dbReference>
<keyword evidence="6 7" id="KW-0472">Membrane</keyword>
<gene>
    <name evidence="8" type="ORF">E0L93_04355</name>
</gene>
<accession>A0A4V2NX38</accession>
<dbReference type="OrthoDB" id="5243284at2"/>
<evidence type="ECO:0000256" key="4">
    <source>
        <dbReference type="ARBA" id="ARBA00022692"/>
    </source>
</evidence>
<reference evidence="8 9" key="1">
    <citation type="submission" date="2019-03" db="EMBL/GenBank/DDBJ databases">
        <title>Whole genome sequence of a novel Rubrobacter taiwanensis strain, isolated from Yellowstone National Park.</title>
        <authorList>
            <person name="Freed S."/>
            <person name="Ramaley R.F."/>
            <person name="Kyndt J.A."/>
        </authorList>
    </citation>
    <scope>NUCLEOTIDE SEQUENCE [LARGE SCALE GENOMIC DNA]</scope>
    <source>
        <strain evidence="8 9">Yellowstone</strain>
    </source>
</reference>
<comment type="similarity">
    <text evidence="2">Belongs to the CPA3 antiporters (TC 2.A.63) subunit E family.</text>
</comment>
<dbReference type="GO" id="GO:0008324">
    <property type="term" value="F:monoatomic cation transmembrane transporter activity"/>
    <property type="evidence" value="ECO:0007669"/>
    <property type="project" value="InterPro"/>
</dbReference>
<dbReference type="AlphaFoldDB" id="A0A4V2NX38"/>
<evidence type="ECO:0000256" key="2">
    <source>
        <dbReference type="ARBA" id="ARBA00006228"/>
    </source>
</evidence>
<protein>
    <submittedName>
        <fullName evidence="8">Cation transporter</fullName>
    </submittedName>
</protein>
<dbReference type="GO" id="GO:0005886">
    <property type="term" value="C:plasma membrane"/>
    <property type="evidence" value="ECO:0007669"/>
    <property type="project" value="UniProtKB-SubCell"/>
</dbReference>
<evidence type="ECO:0000256" key="5">
    <source>
        <dbReference type="ARBA" id="ARBA00022989"/>
    </source>
</evidence>
<sequence>MSRFALAVVLLTLVYCFALASFHPWDIFFGAVISSALLVVFRRFLFGGEPSEIAGLPGRVLAFFPFAFATLYNILAGTLEVTMVVLHLRPLNKPGIVAIPIEERTPLGVAVSMLATTLSPGTFLVDIDWERRVMLVHCLDASDPGRVIEEHQEFYRRWQKRVFP</sequence>
<evidence type="ECO:0000256" key="6">
    <source>
        <dbReference type="ARBA" id="ARBA00023136"/>
    </source>
</evidence>
<proteinExistence type="inferred from homology"/>
<evidence type="ECO:0000256" key="1">
    <source>
        <dbReference type="ARBA" id="ARBA00004651"/>
    </source>
</evidence>
<dbReference type="PANTHER" id="PTHR34584:SF1">
    <property type="entry name" value="NA(+)_H(+) ANTIPORTER SUBUNIT E1"/>
    <property type="match status" value="1"/>
</dbReference>
<evidence type="ECO:0000313" key="9">
    <source>
        <dbReference type="Proteomes" id="UP000295244"/>
    </source>
</evidence>
<evidence type="ECO:0000256" key="3">
    <source>
        <dbReference type="ARBA" id="ARBA00022475"/>
    </source>
</evidence>